<reference evidence="3" key="1">
    <citation type="journal article" date="2019" name="Int. J. Syst. Evol. Microbiol.">
        <title>The Global Catalogue of Microorganisms (GCM) 10K type strain sequencing project: providing services to taxonomists for standard genome sequencing and annotation.</title>
        <authorList>
            <consortium name="The Broad Institute Genomics Platform"/>
            <consortium name="The Broad Institute Genome Sequencing Center for Infectious Disease"/>
            <person name="Wu L."/>
            <person name="Ma J."/>
        </authorList>
    </citation>
    <scope>NUCLEOTIDE SEQUENCE [LARGE SCALE GENOMIC DNA]</scope>
    <source>
        <strain evidence="3">JCM 13595</strain>
    </source>
</reference>
<proteinExistence type="predicted"/>
<keyword evidence="3" id="KW-1185">Reference proteome</keyword>
<keyword evidence="1" id="KW-0472">Membrane</keyword>
<feature type="transmembrane region" description="Helical" evidence="1">
    <location>
        <begin position="259"/>
        <end position="278"/>
    </location>
</feature>
<keyword evidence="1" id="KW-0812">Transmembrane</keyword>
<dbReference type="EMBL" id="BAAAMN010000005">
    <property type="protein sequence ID" value="GAA2026646.1"/>
    <property type="molecule type" value="Genomic_DNA"/>
</dbReference>
<name>A0ABN2U2Z7_9MICC</name>
<accession>A0ABN2U2Z7</accession>
<keyword evidence="1" id="KW-1133">Transmembrane helix</keyword>
<sequence>MNTRPRRKFGLISVVALVVVVWLVIMIWIAVQPQRAGGSLGIDEETGPGAAGITSVLEDQGIAVRPAQTMSQLRNEMEQTPNATVLFHDKNSAMQTASYERLQELTELVPADQRVFAGVSEPQMSHMLNGIDGIQGIPGGVEEVQLDNSCAVDAAREAGTISDVSSGVVVGDNADGCFAVGDEAMAGEHQAYAYAQTAQGSIVFADAQMLSNYGLYENGTATLATWALGQSDTVIWFQPDFTLDADGDGDLSPVQLPDWARMGIVWAIIVTGIGLFFIGRRTGPVITEPLPAEVSTAETTVGRGRMYAQAKHHGHALTMLQQASLARLARLLQLSAQTPPDEILAQTATQLGRPVAELHGLYSPPSDEITSRTFVTWAQHLQDLEHQVRDRFAAPPKESQ</sequence>
<evidence type="ECO:0000313" key="3">
    <source>
        <dbReference type="Proteomes" id="UP001501461"/>
    </source>
</evidence>
<comment type="caution">
    <text evidence="2">The sequence shown here is derived from an EMBL/GenBank/DDBJ whole genome shotgun (WGS) entry which is preliminary data.</text>
</comment>
<dbReference type="Proteomes" id="UP001501461">
    <property type="component" value="Unassembled WGS sequence"/>
</dbReference>
<protein>
    <submittedName>
        <fullName evidence="2">DUF4350 domain-containing protein</fullName>
    </submittedName>
</protein>
<dbReference type="RefSeq" id="WP_343955826.1">
    <property type="nucleotide sequence ID" value="NZ_BAAAMN010000005.1"/>
</dbReference>
<evidence type="ECO:0000256" key="1">
    <source>
        <dbReference type="SAM" id="Phobius"/>
    </source>
</evidence>
<evidence type="ECO:0000313" key="2">
    <source>
        <dbReference type="EMBL" id="GAA2026646.1"/>
    </source>
</evidence>
<feature type="transmembrane region" description="Helical" evidence="1">
    <location>
        <begin position="9"/>
        <end position="31"/>
    </location>
</feature>
<organism evidence="2 3">
    <name type="scientific">Yaniella flava</name>
    <dbReference type="NCBI Taxonomy" id="287930"/>
    <lineage>
        <taxon>Bacteria</taxon>
        <taxon>Bacillati</taxon>
        <taxon>Actinomycetota</taxon>
        <taxon>Actinomycetes</taxon>
        <taxon>Micrococcales</taxon>
        <taxon>Micrococcaceae</taxon>
        <taxon>Yaniella</taxon>
    </lineage>
</organism>
<gene>
    <name evidence="2" type="ORF">GCM10009720_02960</name>
</gene>